<dbReference type="AlphaFoldDB" id="A0A2C5XYE3"/>
<protein>
    <submittedName>
        <fullName evidence="1">Uncharacterized protein</fullName>
    </submittedName>
</protein>
<proteinExistence type="predicted"/>
<sequence>MLATLCNASETLQNNSEQENPEPQVLPWLPPNSMKCLDRSLTEQCLGSRVFCKHAQNEDECLKQRRRPGFEPGSRAACRSENGYSEACLGTVKWCGSKDAVRAWKVDADGSDEQKSIDRCVAWRVQAPNSKRAWQRGTGCAERTEACLGTDAWCVWHQNEYPSQESCLDARESRPVGLAWQHPGAQAPVGSELRNGTEAVCLAMEDEGRRAQCLEARGSVPFAVPFAPDCPAMGSAKAMDERCVGSVKWCDMMQRQYKTSKPCLDFRTAQPDKKLAWRSKAETPCEGAAPEMCLGTETWCFKAAGEAQQRECFAQRQTAPLVQGTGASQADEASLGTLTWCTDHWRQTGYASEDFCFAIRGVDPGRFMASIYTEVTKGAQELLVEAALGRANATIVWEALSRESEDSGVWVQKGVEGGRELLAEMDKGGYLLKGVKSGVDEALKKLA</sequence>
<dbReference type="Proteomes" id="UP000226192">
    <property type="component" value="Unassembled WGS sequence"/>
</dbReference>
<name>A0A2C5XYE3_9HYPO</name>
<accession>A0A2C5XYE3</accession>
<dbReference type="EMBL" id="NJET01000076">
    <property type="protein sequence ID" value="PHH62285.1"/>
    <property type="molecule type" value="Genomic_DNA"/>
</dbReference>
<evidence type="ECO:0000313" key="1">
    <source>
        <dbReference type="EMBL" id="PHH62285.1"/>
    </source>
</evidence>
<dbReference type="STRING" id="1399860.A0A2C5XYE3"/>
<evidence type="ECO:0000313" key="2">
    <source>
        <dbReference type="Proteomes" id="UP000226192"/>
    </source>
</evidence>
<reference evidence="1 2" key="1">
    <citation type="submission" date="2017-06" db="EMBL/GenBank/DDBJ databases">
        <title>Ant-infecting Ophiocordyceps genomes reveal a high diversity of potential behavioral manipulation genes and a possible major role for enterotoxins.</title>
        <authorList>
            <person name="De Bekker C."/>
            <person name="Evans H.C."/>
            <person name="Brachmann A."/>
            <person name="Hughes D.P."/>
        </authorList>
    </citation>
    <scope>NUCLEOTIDE SEQUENCE [LARGE SCALE GENOMIC DNA]</scope>
    <source>
        <strain evidence="1 2">Map64</strain>
    </source>
</reference>
<organism evidence="1 2">
    <name type="scientific">Ophiocordyceps australis</name>
    <dbReference type="NCBI Taxonomy" id="1399860"/>
    <lineage>
        <taxon>Eukaryota</taxon>
        <taxon>Fungi</taxon>
        <taxon>Dikarya</taxon>
        <taxon>Ascomycota</taxon>
        <taxon>Pezizomycotina</taxon>
        <taxon>Sordariomycetes</taxon>
        <taxon>Hypocreomycetidae</taxon>
        <taxon>Hypocreales</taxon>
        <taxon>Ophiocordycipitaceae</taxon>
        <taxon>Ophiocordyceps</taxon>
    </lineage>
</organism>
<comment type="caution">
    <text evidence="1">The sequence shown here is derived from an EMBL/GenBank/DDBJ whole genome shotgun (WGS) entry which is preliminary data.</text>
</comment>
<gene>
    <name evidence="1" type="ORF">CDD81_7273</name>
</gene>
<dbReference type="OrthoDB" id="4923119at2759"/>
<keyword evidence="2" id="KW-1185">Reference proteome</keyword>